<dbReference type="SUPFAM" id="SSF82714">
    <property type="entry name" value="Multidrug efflux transporter AcrB TolC docking domain, DN and DC subdomains"/>
    <property type="match status" value="2"/>
</dbReference>
<evidence type="ECO:0000256" key="8">
    <source>
        <dbReference type="SAM" id="Phobius"/>
    </source>
</evidence>
<keyword evidence="3" id="KW-0813">Transport</keyword>
<dbReference type="Gene3D" id="3.30.70.1430">
    <property type="entry name" value="Multidrug efflux transporter AcrB pore domain"/>
    <property type="match status" value="2"/>
</dbReference>
<feature type="transmembrane region" description="Helical" evidence="8">
    <location>
        <begin position="862"/>
        <end position="881"/>
    </location>
</feature>
<keyword evidence="5 8" id="KW-0812">Transmembrane</keyword>
<dbReference type="GO" id="GO:0042910">
    <property type="term" value="F:xenobiotic transmembrane transporter activity"/>
    <property type="evidence" value="ECO:0007669"/>
    <property type="project" value="TreeGrafter"/>
</dbReference>
<feature type="transmembrane region" description="Helical" evidence="8">
    <location>
        <begin position="888"/>
        <end position="907"/>
    </location>
</feature>
<feature type="transmembrane region" description="Helical" evidence="8">
    <location>
        <begin position="12"/>
        <end position="31"/>
    </location>
</feature>
<dbReference type="GO" id="GO:0005886">
    <property type="term" value="C:plasma membrane"/>
    <property type="evidence" value="ECO:0007669"/>
    <property type="project" value="UniProtKB-SubCell"/>
</dbReference>
<feature type="transmembrane region" description="Helical" evidence="8">
    <location>
        <begin position="960"/>
        <end position="979"/>
    </location>
</feature>
<dbReference type="Pfam" id="PF00873">
    <property type="entry name" value="ACR_tran"/>
    <property type="match status" value="1"/>
</dbReference>
<keyword evidence="7 8" id="KW-0472">Membrane</keyword>
<evidence type="ECO:0000256" key="3">
    <source>
        <dbReference type="ARBA" id="ARBA00022448"/>
    </source>
</evidence>
<feature type="transmembrane region" description="Helical" evidence="8">
    <location>
        <begin position="919"/>
        <end position="939"/>
    </location>
</feature>
<dbReference type="PANTHER" id="PTHR32063:SF68">
    <property type="entry name" value="PROBALE CATION EFFLUX SYSTEM PROTEIN"/>
    <property type="match status" value="1"/>
</dbReference>
<sequence>MLERLVAFALSQRLFVALGVLLLIGAGLVMLPSLPIDAFPDVSPVQVKVIMKAPGLTPEEVEQRVTVPIELELLGLPNKKILRSTTKYALADVTVDFEDGTDIYWARNQVSERLANITRDLPDGVSGGLAPITSPLGEMFMFTIESAELSLAERRSLLDWVIRPALRTVPGVADVNALGGYVRAFEIVPLSDALAARGISYEMFRRAIETNSRNDGAGRVNQGEDSALVRIEGSIRTIDDIRQIVVDTKDGVPIRVKDIARVQLGALTRYGAVTADGHGETVEGLVLGLRGANARQLVADVQARLDEIKQSLPQSVSIQVFYDRGRLVDRAVGTVIRALGEATVLVVVLLLLFLGNWRASLVIALSLPLAIVIALIVMRMVGMSANLMSLGGLAIAIGMLIDALVVVVENVVGNLSKESQGKAAPLVHVIYRSVSEVLQPVASGVLIIMIVFVPLLTLEGLEGKLFIPVALAIIFALGGSLLLALTVIPVATSFLLKTTSHQDPWLIRLASRLYAPALAWALKNERKVVIAAAAALVAAGYAYTQLGKTFMPTMDEGDTIVSVEALPSINLDEMIAINARLQSAILAKVSDVKSIVARTGSDELGLDPMGPNQTDTFLVLKPAEERKTIDKSALIEELRQVLGNFPGLSLSFTQPIDMRVQEMISGVRGDVAVKIFGADIGKLNEIASKLSAILSGIDGAEDVYTTLNEGAQYYTITVTRMEAGRLGLTVDAISNSLRTQIEGRTIGTVLEEGRRTPILVRGSETTREAPTLLASLPLTLASGQHVALSQVARIQRVDGPVVVNRENGNRMSVVRANVRGRDMVGFVEAARQKVATELPLPEGYRLTWGGQFENQQRAAARLSIVVPVAIGLIFVLLFTTFGSIRQALLVLVNIPFAVIGGVFALVLTGEYLSVPASVGFIALLGIAVLNGVVLVSYFNQLRAHGVPEGRIVVEGAMRRLRPVLMTASITALGLIPLLFATGPGSEIQRPLAIVVIGGLLSSTALTLILLPILYRRFGGIMKEAK</sequence>
<evidence type="ECO:0000256" key="2">
    <source>
        <dbReference type="ARBA" id="ARBA00010942"/>
    </source>
</evidence>
<reference evidence="9 10" key="1">
    <citation type="submission" date="2015-09" db="EMBL/GenBank/DDBJ databases">
        <title>Draft Genome Sequence of Bradyrhizobium manausense Strain BR 3351T, a Novel Symbiotic Nitrogen-Fixing Alphaproteobacterium Isolated from Brazilian Amazon Rain Forest.</title>
        <authorList>
            <person name="De Araujo J.L."/>
            <person name="Zilli J.E."/>
        </authorList>
    </citation>
    <scope>NUCLEOTIDE SEQUENCE [LARGE SCALE GENOMIC DNA]</scope>
    <source>
        <strain evidence="9 10">BR3351</strain>
    </source>
</reference>
<dbReference type="Gene3D" id="1.20.1640.10">
    <property type="entry name" value="Multidrug efflux transporter AcrB transmembrane domain"/>
    <property type="match status" value="2"/>
</dbReference>
<dbReference type="InterPro" id="IPR001036">
    <property type="entry name" value="Acrflvin-R"/>
</dbReference>
<evidence type="ECO:0000256" key="1">
    <source>
        <dbReference type="ARBA" id="ARBA00004651"/>
    </source>
</evidence>
<feature type="transmembrane region" description="Helical" evidence="8">
    <location>
        <begin position="529"/>
        <end position="546"/>
    </location>
</feature>
<comment type="similarity">
    <text evidence="2">Belongs to the resistance-nodulation-cell division (RND) (TC 2.A.6) family.</text>
</comment>
<dbReference type="NCBIfam" id="TIGR00914">
    <property type="entry name" value="2A0601"/>
    <property type="match status" value="1"/>
</dbReference>
<feature type="transmembrane region" description="Helical" evidence="8">
    <location>
        <begin position="991"/>
        <end position="1014"/>
    </location>
</feature>
<name>A0A0R3E5L7_9BRAD</name>
<keyword evidence="9" id="KW-0560">Oxidoreductase</keyword>
<feature type="transmembrane region" description="Helical" evidence="8">
    <location>
        <begin position="437"/>
        <end position="458"/>
    </location>
</feature>
<dbReference type="OrthoDB" id="9758757at2"/>
<feature type="transmembrane region" description="Helical" evidence="8">
    <location>
        <begin position="390"/>
        <end position="408"/>
    </location>
</feature>
<dbReference type="InterPro" id="IPR027463">
    <property type="entry name" value="AcrB_DN_DC_subdom"/>
</dbReference>
<keyword evidence="6 8" id="KW-1133">Transmembrane helix</keyword>
<dbReference type="PANTHER" id="PTHR32063">
    <property type="match status" value="1"/>
</dbReference>
<organism evidence="9 10">
    <name type="scientific">Bradyrhizobium manausense</name>
    <dbReference type="NCBI Taxonomy" id="989370"/>
    <lineage>
        <taxon>Bacteria</taxon>
        <taxon>Pseudomonadati</taxon>
        <taxon>Pseudomonadota</taxon>
        <taxon>Alphaproteobacteria</taxon>
        <taxon>Hyphomicrobiales</taxon>
        <taxon>Nitrobacteraceae</taxon>
        <taxon>Bradyrhizobium</taxon>
    </lineage>
</organism>
<evidence type="ECO:0000256" key="4">
    <source>
        <dbReference type="ARBA" id="ARBA00022475"/>
    </source>
</evidence>
<protein>
    <submittedName>
        <fullName evidence="9">Cytochrome C peroxidase</fullName>
    </submittedName>
</protein>
<dbReference type="Proteomes" id="UP000051936">
    <property type="component" value="Unassembled WGS sequence"/>
</dbReference>
<dbReference type="SUPFAM" id="SSF82866">
    <property type="entry name" value="Multidrug efflux transporter AcrB transmembrane domain"/>
    <property type="match status" value="2"/>
</dbReference>
<dbReference type="AlphaFoldDB" id="A0A0R3E5L7"/>
<dbReference type="Gene3D" id="3.30.70.1440">
    <property type="entry name" value="Multidrug efflux transporter AcrB pore domain"/>
    <property type="match status" value="1"/>
</dbReference>
<dbReference type="Gene3D" id="3.30.2090.10">
    <property type="entry name" value="Multidrug efflux transporter AcrB TolC docking domain, DN and DC subdomains"/>
    <property type="match status" value="2"/>
</dbReference>
<accession>A0A0R3E5L7</accession>
<dbReference type="GO" id="GO:0004601">
    <property type="term" value="F:peroxidase activity"/>
    <property type="evidence" value="ECO:0007669"/>
    <property type="project" value="UniProtKB-KW"/>
</dbReference>
<dbReference type="PRINTS" id="PR00702">
    <property type="entry name" value="ACRIFLAVINRP"/>
</dbReference>
<dbReference type="SUPFAM" id="SSF82693">
    <property type="entry name" value="Multidrug efflux transporter AcrB pore domain, PN1, PN2, PC1 and PC2 subdomains"/>
    <property type="match status" value="3"/>
</dbReference>
<dbReference type="RefSeq" id="WP_057743913.1">
    <property type="nucleotide sequence ID" value="NZ_LJYG01000034.1"/>
</dbReference>
<dbReference type="STRING" id="989370.AOQ71_07590"/>
<proteinExistence type="inferred from homology"/>
<keyword evidence="4" id="KW-1003">Cell membrane</keyword>
<keyword evidence="9" id="KW-0575">Peroxidase</keyword>
<gene>
    <name evidence="9" type="ORF">AOQ71_07590</name>
</gene>
<dbReference type="GO" id="GO:0008324">
    <property type="term" value="F:monoatomic cation transmembrane transporter activity"/>
    <property type="evidence" value="ECO:0007669"/>
    <property type="project" value="InterPro"/>
</dbReference>
<keyword evidence="10" id="KW-1185">Reference proteome</keyword>
<evidence type="ECO:0000256" key="6">
    <source>
        <dbReference type="ARBA" id="ARBA00022989"/>
    </source>
</evidence>
<evidence type="ECO:0000313" key="10">
    <source>
        <dbReference type="Proteomes" id="UP000051936"/>
    </source>
</evidence>
<feature type="transmembrane region" description="Helical" evidence="8">
    <location>
        <begin position="359"/>
        <end position="378"/>
    </location>
</feature>
<dbReference type="InterPro" id="IPR004763">
    <property type="entry name" value="CusA-like"/>
</dbReference>
<feature type="transmembrane region" description="Helical" evidence="8">
    <location>
        <begin position="334"/>
        <end position="353"/>
    </location>
</feature>
<dbReference type="Gene3D" id="3.30.70.1320">
    <property type="entry name" value="Multidrug efflux transporter AcrB pore domain like"/>
    <property type="match status" value="1"/>
</dbReference>
<comment type="subcellular location">
    <subcellularLocation>
        <location evidence="1">Cell membrane</location>
        <topology evidence="1">Multi-pass membrane protein</topology>
    </subcellularLocation>
</comment>
<feature type="transmembrane region" description="Helical" evidence="8">
    <location>
        <begin position="465"/>
        <end position="485"/>
    </location>
</feature>
<evidence type="ECO:0000256" key="7">
    <source>
        <dbReference type="ARBA" id="ARBA00023136"/>
    </source>
</evidence>
<comment type="caution">
    <text evidence="9">The sequence shown here is derived from an EMBL/GenBank/DDBJ whole genome shotgun (WGS) entry which is preliminary data.</text>
</comment>
<evidence type="ECO:0000313" key="9">
    <source>
        <dbReference type="EMBL" id="KRQ15758.1"/>
    </source>
</evidence>
<evidence type="ECO:0000256" key="5">
    <source>
        <dbReference type="ARBA" id="ARBA00022692"/>
    </source>
</evidence>
<dbReference type="EMBL" id="LJYG01000034">
    <property type="protein sequence ID" value="KRQ15758.1"/>
    <property type="molecule type" value="Genomic_DNA"/>
</dbReference>